<name>A0A6N6VX34_9BACT</name>
<keyword evidence="2" id="KW-1185">Reference proteome</keyword>
<organism evidence="1 2">
    <name type="scientific">Silvanigrella paludirubra</name>
    <dbReference type="NCBI Taxonomy" id="2499159"/>
    <lineage>
        <taxon>Bacteria</taxon>
        <taxon>Pseudomonadati</taxon>
        <taxon>Bdellovibrionota</taxon>
        <taxon>Oligoflexia</taxon>
        <taxon>Silvanigrellales</taxon>
        <taxon>Silvanigrellaceae</taxon>
        <taxon>Silvanigrella</taxon>
    </lineage>
</organism>
<dbReference type="EMBL" id="WFLM01000002">
    <property type="protein sequence ID" value="KAB8039442.1"/>
    <property type="molecule type" value="Genomic_DNA"/>
</dbReference>
<sequence>MQQNFHDAELLGIEKNDKNDLILKLLLQNNIKNIITFKNAVWWKLSSFENENILEDKILEYKKSDIPNDIIKFLEKNINKDFIEFIIKGDFNVYCINALKGCDGIIIASEIIYEECD</sequence>
<dbReference type="AlphaFoldDB" id="A0A6N6VX34"/>
<gene>
    <name evidence="1" type="ORF">GCL60_04095</name>
</gene>
<dbReference type="SUPFAM" id="SSF160574">
    <property type="entry name" value="BT0923-like"/>
    <property type="match status" value="1"/>
</dbReference>
<proteinExistence type="predicted"/>
<comment type="caution">
    <text evidence="1">The sequence shown here is derived from an EMBL/GenBank/DDBJ whole genome shotgun (WGS) entry which is preliminary data.</text>
</comment>
<evidence type="ECO:0000313" key="2">
    <source>
        <dbReference type="Proteomes" id="UP000437748"/>
    </source>
</evidence>
<dbReference type="Proteomes" id="UP000437748">
    <property type="component" value="Unassembled WGS sequence"/>
</dbReference>
<dbReference type="RefSeq" id="WP_153418667.1">
    <property type="nucleotide sequence ID" value="NZ_WFLM01000002.1"/>
</dbReference>
<protein>
    <submittedName>
        <fullName evidence="1">Uncharacterized protein</fullName>
    </submittedName>
</protein>
<evidence type="ECO:0000313" key="1">
    <source>
        <dbReference type="EMBL" id="KAB8039442.1"/>
    </source>
</evidence>
<dbReference type="OrthoDB" id="8611586at2"/>
<accession>A0A6N6VX34</accession>
<reference evidence="1 2" key="1">
    <citation type="submission" date="2019-10" db="EMBL/GenBank/DDBJ databases">
        <title>New species of Slilvanegrellaceae.</title>
        <authorList>
            <person name="Pitt A."/>
            <person name="Hahn M.W."/>
        </authorList>
    </citation>
    <scope>NUCLEOTIDE SEQUENCE [LARGE SCALE GENOMIC DNA]</scope>
    <source>
        <strain evidence="1 2">SP-Ram-0.45-NSY-1</strain>
    </source>
</reference>